<evidence type="ECO:0008006" key="3">
    <source>
        <dbReference type="Google" id="ProtNLM"/>
    </source>
</evidence>
<accession>A0ABW5SAP5</accession>
<reference evidence="2" key="1">
    <citation type="journal article" date="2019" name="Int. J. Syst. Evol. Microbiol.">
        <title>The Global Catalogue of Microorganisms (GCM) 10K type strain sequencing project: providing services to taxonomists for standard genome sequencing and annotation.</title>
        <authorList>
            <consortium name="The Broad Institute Genomics Platform"/>
            <consortium name="The Broad Institute Genome Sequencing Center for Infectious Disease"/>
            <person name="Wu L."/>
            <person name="Ma J."/>
        </authorList>
    </citation>
    <scope>NUCLEOTIDE SEQUENCE [LARGE SCALE GENOMIC DNA]</scope>
    <source>
        <strain evidence="2">KCTC 42255</strain>
    </source>
</reference>
<sequence length="76" mass="8845">MFRKFKPGDWVRIKGEETSPQMKVLKYVPKKLPFSQKSYADTLVECVWYNQAKRHLGVFNQNQLIKILNGGGLFKA</sequence>
<evidence type="ECO:0000313" key="2">
    <source>
        <dbReference type="Proteomes" id="UP001597357"/>
    </source>
</evidence>
<proteinExistence type="predicted"/>
<dbReference type="RefSeq" id="WP_379042563.1">
    <property type="nucleotide sequence ID" value="NZ_JBHULZ010000002.1"/>
</dbReference>
<protein>
    <recommendedName>
        <fullName evidence="3">DUF2158 domain-containing protein</fullName>
    </recommendedName>
</protein>
<gene>
    <name evidence="1" type="ORF">ACFSQ0_00420</name>
</gene>
<organism evidence="1 2">
    <name type="scientific">Mesonia sediminis</name>
    <dbReference type="NCBI Taxonomy" id="1703946"/>
    <lineage>
        <taxon>Bacteria</taxon>
        <taxon>Pseudomonadati</taxon>
        <taxon>Bacteroidota</taxon>
        <taxon>Flavobacteriia</taxon>
        <taxon>Flavobacteriales</taxon>
        <taxon>Flavobacteriaceae</taxon>
        <taxon>Mesonia</taxon>
    </lineage>
</organism>
<comment type="caution">
    <text evidence="1">The sequence shown here is derived from an EMBL/GenBank/DDBJ whole genome shotgun (WGS) entry which is preliminary data.</text>
</comment>
<dbReference type="Proteomes" id="UP001597357">
    <property type="component" value="Unassembled WGS sequence"/>
</dbReference>
<evidence type="ECO:0000313" key="1">
    <source>
        <dbReference type="EMBL" id="MFD2696450.1"/>
    </source>
</evidence>
<keyword evidence="2" id="KW-1185">Reference proteome</keyword>
<name>A0ABW5SAP5_9FLAO</name>
<dbReference type="EMBL" id="JBHULZ010000002">
    <property type="protein sequence ID" value="MFD2696450.1"/>
    <property type="molecule type" value="Genomic_DNA"/>
</dbReference>